<dbReference type="InterPro" id="IPR057192">
    <property type="entry name" value="DUF7870"/>
</dbReference>
<accession>A0A6A4QL01</accession>
<dbReference type="OrthoDB" id="1919622at2759"/>
<gene>
    <name evidence="3" type="ORF">Lalb_Chr04g0252921</name>
</gene>
<feature type="domain" description="DUF7870" evidence="2">
    <location>
        <begin position="267"/>
        <end position="449"/>
    </location>
</feature>
<proteinExistence type="predicted"/>
<dbReference type="Pfam" id="PF25276">
    <property type="entry name" value="DUF7870"/>
    <property type="match status" value="1"/>
</dbReference>
<dbReference type="EMBL" id="WOCE01000004">
    <property type="protein sequence ID" value="KAE9615215.1"/>
    <property type="molecule type" value="Genomic_DNA"/>
</dbReference>
<evidence type="ECO:0000313" key="4">
    <source>
        <dbReference type="Proteomes" id="UP000447434"/>
    </source>
</evidence>
<evidence type="ECO:0000313" key="3">
    <source>
        <dbReference type="EMBL" id="KAE9615215.1"/>
    </source>
</evidence>
<keyword evidence="1" id="KW-0812">Transmembrane</keyword>
<dbReference type="PANTHER" id="PTHR33597">
    <property type="entry name" value="OS02G0760400 PROTEIN"/>
    <property type="match status" value="1"/>
</dbReference>
<keyword evidence="4" id="KW-1185">Reference proteome</keyword>
<dbReference type="Proteomes" id="UP000447434">
    <property type="component" value="Chromosome 4"/>
</dbReference>
<sequence length="450" mass="51569">MHNIYMAVDQSNQNTGSTVEAKPYLYYNKRNYRHSYSLNPESYYLVIRIPNSDMWKICYRFLLLALVLASFPLISSSFVSRTTSPLNITPQKMDTNSFNSIDMDQLLSLFFRDLTSEGIIMKETEEQKHKGVFLSNENDNNKGQEFKVVNDYNMDHIPLNDLEKQNSLLDNTIDFIFTSNFPAASEFIDRTLKIGGVATVLLNDNPSEAFYKPTNYKVLYMRRFGLIAVAMKKTGPVVTSVVADEITNLSAQRKLLGYATEAKKAALKNLEDVLLEPPRSASGKSRKYLKRTRYLPDLMGDSLESYPRRVFIDVGLPEKDGGSGTDWFPKNYPTRNKNFVIYKIETVTEGSSGKEVSQIEMSDWLRKNVKEEEYVVMKSEAEVVEEMMRSKAIMLVDELFLECKPHLPTKHNGDNVKEGTNRGSRRAYWECLALYGKLRDEGVAVHQWWG</sequence>
<comment type="caution">
    <text evidence="3">The sequence shown here is derived from an EMBL/GenBank/DDBJ whole genome shotgun (WGS) entry which is preliminary data.</text>
</comment>
<feature type="transmembrane region" description="Helical" evidence="1">
    <location>
        <begin position="57"/>
        <end position="79"/>
    </location>
</feature>
<keyword evidence="1" id="KW-0472">Membrane</keyword>
<evidence type="ECO:0000256" key="1">
    <source>
        <dbReference type="SAM" id="Phobius"/>
    </source>
</evidence>
<evidence type="ECO:0000259" key="2">
    <source>
        <dbReference type="Pfam" id="PF25276"/>
    </source>
</evidence>
<dbReference type="AlphaFoldDB" id="A0A6A4QL01"/>
<keyword evidence="1" id="KW-1133">Transmembrane helix</keyword>
<name>A0A6A4QL01_LUPAL</name>
<organism evidence="3 4">
    <name type="scientific">Lupinus albus</name>
    <name type="common">White lupine</name>
    <name type="synonym">Lupinus termis</name>
    <dbReference type="NCBI Taxonomy" id="3870"/>
    <lineage>
        <taxon>Eukaryota</taxon>
        <taxon>Viridiplantae</taxon>
        <taxon>Streptophyta</taxon>
        <taxon>Embryophyta</taxon>
        <taxon>Tracheophyta</taxon>
        <taxon>Spermatophyta</taxon>
        <taxon>Magnoliopsida</taxon>
        <taxon>eudicotyledons</taxon>
        <taxon>Gunneridae</taxon>
        <taxon>Pentapetalae</taxon>
        <taxon>rosids</taxon>
        <taxon>fabids</taxon>
        <taxon>Fabales</taxon>
        <taxon>Fabaceae</taxon>
        <taxon>Papilionoideae</taxon>
        <taxon>50 kb inversion clade</taxon>
        <taxon>genistoids sensu lato</taxon>
        <taxon>core genistoids</taxon>
        <taxon>Genisteae</taxon>
        <taxon>Lupinus</taxon>
    </lineage>
</organism>
<dbReference type="PANTHER" id="PTHR33597:SF11">
    <property type="entry name" value="OS07G0620600 PROTEIN"/>
    <property type="match status" value="1"/>
</dbReference>
<reference evidence="4" key="1">
    <citation type="journal article" date="2020" name="Nat. Commun.">
        <title>Genome sequence of the cluster root forming white lupin.</title>
        <authorList>
            <person name="Hufnagel B."/>
            <person name="Marques A."/>
            <person name="Soriano A."/>
            <person name="Marques L."/>
            <person name="Divol F."/>
            <person name="Doumas P."/>
            <person name="Sallet E."/>
            <person name="Mancinotti D."/>
            <person name="Carrere S."/>
            <person name="Marande W."/>
            <person name="Arribat S."/>
            <person name="Keller J."/>
            <person name="Huneau C."/>
            <person name="Blein T."/>
            <person name="Aime D."/>
            <person name="Laguerre M."/>
            <person name="Taylor J."/>
            <person name="Schubert V."/>
            <person name="Nelson M."/>
            <person name="Geu-Flores F."/>
            <person name="Crespi M."/>
            <person name="Gallardo-Guerrero K."/>
            <person name="Delaux P.-M."/>
            <person name="Salse J."/>
            <person name="Berges H."/>
            <person name="Guyot R."/>
            <person name="Gouzy J."/>
            <person name="Peret B."/>
        </authorList>
    </citation>
    <scope>NUCLEOTIDE SEQUENCE [LARGE SCALE GENOMIC DNA]</scope>
    <source>
        <strain evidence="4">cv. Amiga</strain>
    </source>
</reference>
<protein>
    <recommendedName>
        <fullName evidence="2">DUF7870 domain-containing protein</fullName>
    </recommendedName>
</protein>